<dbReference type="RefSeq" id="WP_138126783.1">
    <property type="nucleotide sequence ID" value="NZ_SWLG01000007.1"/>
</dbReference>
<accession>A0A5R9F128</accession>
<keyword evidence="4" id="KW-1185">Reference proteome</keyword>
<protein>
    <submittedName>
        <fullName evidence="3">Methyltransferase domain-containing protein</fullName>
    </submittedName>
</protein>
<evidence type="ECO:0000313" key="4">
    <source>
        <dbReference type="Proteomes" id="UP000308230"/>
    </source>
</evidence>
<reference evidence="3 4" key="1">
    <citation type="submission" date="2019-04" db="EMBL/GenBank/DDBJ databases">
        <title>Bacillus caeni sp. nov., a bacterium isolated from mangrove sediment.</title>
        <authorList>
            <person name="Huang H."/>
            <person name="Mo K."/>
            <person name="Hu Y."/>
        </authorList>
    </citation>
    <scope>NUCLEOTIDE SEQUENCE [LARGE SCALE GENOMIC DNA]</scope>
    <source>
        <strain evidence="3 4">HB172195</strain>
    </source>
</reference>
<evidence type="ECO:0000313" key="3">
    <source>
        <dbReference type="EMBL" id="TLS37267.1"/>
    </source>
</evidence>
<feature type="domain" description="Methyltransferase" evidence="2">
    <location>
        <begin position="57"/>
        <end position="148"/>
    </location>
</feature>
<comment type="caution">
    <text evidence="3">The sequence shown here is derived from an EMBL/GenBank/DDBJ whole genome shotgun (WGS) entry which is preliminary data.</text>
</comment>
<dbReference type="InterPro" id="IPR041698">
    <property type="entry name" value="Methyltransf_25"/>
</dbReference>
<evidence type="ECO:0000256" key="1">
    <source>
        <dbReference type="ARBA" id="ARBA00022679"/>
    </source>
</evidence>
<keyword evidence="3" id="KW-0489">Methyltransferase</keyword>
<dbReference type="Pfam" id="PF13649">
    <property type="entry name" value="Methyltransf_25"/>
    <property type="match status" value="1"/>
</dbReference>
<dbReference type="GO" id="GO:0008168">
    <property type="term" value="F:methyltransferase activity"/>
    <property type="evidence" value="ECO:0007669"/>
    <property type="project" value="UniProtKB-KW"/>
</dbReference>
<sequence>MSFKKDGVQEYRGSEAYENERFFEQYMARRARENSPNNTIEQPIMDELLGGVEGLDVLDLGCGDGTSGVSLLKKGAQSYTGVEGSGNMAKLARKNLADVNGRVHTSTMEKWNYPEKQYDLVISRLAFHYLEDLTPIFKKVYGALKPEGRFVFSVQHPVLTSTTKSAAKSGRRTDWIVDDYFQTGKRVEPWIDEKVVKYHRTTEDYFAELKKAGFQVEDLREGRPNQERFSDEQEFQRRNRIPLFLIFSAKK</sequence>
<dbReference type="GO" id="GO:0032259">
    <property type="term" value="P:methylation"/>
    <property type="evidence" value="ECO:0007669"/>
    <property type="project" value="UniProtKB-KW"/>
</dbReference>
<dbReference type="Proteomes" id="UP000308230">
    <property type="component" value="Unassembled WGS sequence"/>
</dbReference>
<dbReference type="AlphaFoldDB" id="A0A5R9F128"/>
<gene>
    <name evidence="3" type="ORF">FCL54_12145</name>
</gene>
<keyword evidence="1 3" id="KW-0808">Transferase</keyword>
<dbReference type="CDD" id="cd02440">
    <property type="entry name" value="AdoMet_MTases"/>
    <property type="match status" value="1"/>
</dbReference>
<dbReference type="EMBL" id="SWLG01000007">
    <property type="protein sequence ID" value="TLS37267.1"/>
    <property type="molecule type" value="Genomic_DNA"/>
</dbReference>
<dbReference type="Gene3D" id="3.40.50.150">
    <property type="entry name" value="Vaccinia Virus protein VP39"/>
    <property type="match status" value="1"/>
</dbReference>
<evidence type="ECO:0000259" key="2">
    <source>
        <dbReference type="Pfam" id="PF13649"/>
    </source>
</evidence>
<organism evidence="3 4">
    <name type="scientific">Exobacillus caeni</name>
    <dbReference type="NCBI Taxonomy" id="2574798"/>
    <lineage>
        <taxon>Bacteria</taxon>
        <taxon>Bacillati</taxon>
        <taxon>Bacillota</taxon>
        <taxon>Bacilli</taxon>
        <taxon>Bacillales</taxon>
        <taxon>Guptibacillaceae</taxon>
        <taxon>Exobacillus</taxon>
    </lineage>
</organism>
<name>A0A5R9F128_9BACL</name>
<proteinExistence type="predicted"/>
<dbReference type="OrthoDB" id="9791837at2"/>
<dbReference type="SUPFAM" id="SSF53335">
    <property type="entry name" value="S-adenosyl-L-methionine-dependent methyltransferases"/>
    <property type="match status" value="1"/>
</dbReference>
<dbReference type="PANTHER" id="PTHR43861">
    <property type="entry name" value="TRANS-ACONITATE 2-METHYLTRANSFERASE-RELATED"/>
    <property type="match status" value="1"/>
</dbReference>
<dbReference type="InterPro" id="IPR029063">
    <property type="entry name" value="SAM-dependent_MTases_sf"/>
</dbReference>